<comment type="caution">
    <text evidence="2">The sequence shown here is derived from an EMBL/GenBank/DDBJ whole genome shotgun (WGS) entry which is preliminary data.</text>
</comment>
<evidence type="ECO:0000313" key="3">
    <source>
        <dbReference type="Proteomes" id="UP001219525"/>
    </source>
</evidence>
<evidence type="ECO:0000256" key="1">
    <source>
        <dbReference type="SAM" id="MobiDB-lite"/>
    </source>
</evidence>
<dbReference type="AlphaFoldDB" id="A0AAD6VMX5"/>
<dbReference type="EMBL" id="JARJCW010000026">
    <property type="protein sequence ID" value="KAJ7211396.1"/>
    <property type="molecule type" value="Genomic_DNA"/>
</dbReference>
<proteinExistence type="predicted"/>
<organism evidence="2 3">
    <name type="scientific">Mycena pura</name>
    <dbReference type="NCBI Taxonomy" id="153505"/>
    <lineage>
        <taxon>Eukaryota</taxon>
        <taxon>Fungi</taxon>
        <taxon>Dikarya</taxon>
        <taxon>Basidiomycota</taxon>
        <taxon>Agaricomycotina</taxon>
        <taxon>Agaricomycetes</taxon>
        <taxon>Agaricomycetidae</taxon>
        <taxon>Agaricales</taxon>
        <taxon>Marasmiineae</taxon>
        <taxon>Mycenaceae</taxon>
        <taxon>Mycena</taxon>
    </lineage>
</organism>
<sequence>MSTRELSKAGSPGPRDRQWEDELETPPFLDAWPRACASSAFHLLLASFDDEVAHAWFFTCRPSTTTLTARSGSYTSSTPSSLARGRAGVLHLPFFIGPPSAPLGVLFYLPRGHGALRCRIPSGAKAGVLRRPTLSTSRLRRAEMPRPFGREGRCPSVSFCALLYLPRGYGALRCRVPSGAKAGVLRRLALSTSRPWRVVMPRPPTRRQAPSGALFSPIAAATSCDAASHAAARDLRRPVFLSRSQGAAAFPSSSLLRTASPGSLTKHRSLLRLRACAHALSTSRLSIGSAGARAFLGSAIGWRFPPGPPLPFWRTLIDIWRSRAHGISSRLAHPHLAALLHALRARLAGSSRASRTRISRPFSTFCVPASRDSRLTHPRPVVFLHNLRGRLVGFPPESLTLRITCPPRGILSRIAHPRLAGFSHALRTCISRVAHPRARGSPSRSAHPPRGILLCIAHQHLVILLHALRPRLTGFLPALRTVPIRLCTVPAPIRSPPCFRTPLACVMYLATRVRHLRIPDSAVSAPAITTPGCLRSGSIFSSTDLDCYPLGLRAPGACIVAAPHRPTNSRRPTITRGCSDSQSDTLDVRVPRRLARASSRIGRLHCRSAPLTFASSRPTISTFVFRDIRQLSAAHIVAASRWLGVRAPRRPTSIGRLCCRNIEYSRFNVCAPRHSTTIGRSCCVPLTRRSRSTTFDDGTSTNGLGESTVALLGHVHVTTISAKISAICHSRTSLCLAHLRPAGFFVSRLPHRPATGRVPVHPLATAPCIISRRLAHQSIHASTQFLTPIGSPRVPGLACLRIHTFDFEHPPACPPMIGDGVAIRVPWHGASPVPSRVFPRFSRLSLDGTGFNTCACDLRAARIPILDAPFTVSIRALAHCRSCSAGFITCAPDFSAPRISFLDAHSRLPLSGPPTYPVQCLVRRRFHRACQHTEGGSYLLTTEKHLFIRQALRGSPFRPHVLANRHILMGTSPFSMDAHAALARAHVHSHSRRAGAMSHSHYRRAGACTVLGIADSQSVPYTSPGPTGTAGGEHILTAMPGADTDLCPHAGQSPTRVNTPFSVFVRAWAEPTSWSSMAGRPYRWRLELILPLSITRTWGARFAEFARAHGLSSDTTTLPFD</sequence>
<gene>
    <name evidence="2" type="ORF">GGX14DRAFT_624662</name>
</gene>
<reference evidence="2" key="1">
    <citation type="submission" date="2023-03" db="EMBL/GenBank/DDBJ databases">
        <title>Massive genome expansion in bonnet fungi (Mycena s.s.) driven by repeated elements and novel gene families across ecological guilds.</title>
        <authorList>
            <consortium name="Lawrence Berkeley National Laboratory"/>
            <person name="Harder C.B."/>
            <person name="Miyauchi S."/>
            <person name="Viragh M."/>
            <person name="Kuo A."/>
            <person name="Thoen E."/>
            <person name="Andreopoulos B."/>
            <person name="Lu D."/>
            <person name="Skrede I."/>
            <person name="Drula E."/>
            <person name="Henrissat B."/>
            <person name="Morin E."/>
            <person name="Kohler A."/>
            <person name="Barry K."/>
            <person name="LaButti K."/>
            <person name="Morin E."/>
            <person name="Salamov A."/>
            <person name="Lipzen A."/>
            <person name="Mereny Z."/>
            <person name="Hegedus B."/>
            <person name="Baldrian P."/>
            <person name="Stursova M."/>
            <person name="Weitz H."/>
            <person name="Taylor A."/>
            <person name="Grigoriev I.V."/>
            <person name="Nagy L.G."/>
            <person name="Martin F."/>
            <person name="Kauserud H."/>
        </authorList>
    </citation>
    <scope>NUCLEOTIDE SEQUENCE</scope>
    <source>
        <strain evidence="2">9144</strain>
    </source>
</reference>
<feature type="region of interest" description="Disordered" evidence="1">
    <location>
        <begin position="1"/>
        <end position="20"/>
    </location>
</feature>
<accession>A0AAD6VMX5</accession>
<dbReference type="Proteomes" id="UP001219525">
    <property type="component" value="Unassembled WGS sequence"/>
</dbReference>
<evidence type="ECO:0000313" key="2">
    <source>
        <dbReference type="EMBL" id="KAJ7211396.1"/>
    </source>
</evidence>
<keyword evidence="3" id="KW-1185">Reference proteome</keyword>
<protein>
    <submittedName>
        <fullName evidence="2">Uncharacterized protein</fullName>
    </submittedName>
</protein>
<name>A0AAD6VMX5_9AGAR</name>